<evidence type="ECO:0000256" key="4">
    <source>
        <dbReference type="ARBA" id="ARBA00022989"/>
    </source>
</evidence>
<feature type="transmembrane region" description="Helical" evidence="6">
    <location>
        <begin position="272"/>
        <end position="290"/>
    </location>
</feature>
<dbReference type="RefSeq" id="WP_176267285.1">
    <property type="nucleotide sequence ID" value="NZ_JABWGV010000002.1"/>
</dbReference>
<dbReference type="InterPro" id="IPR001182">
    <property type="entry name" value="FtsW/RodA"/>
</dbReference>
<dbReference type="EMBL" id="JABWGV010000002">
    <property type="protein sequence ID" value="NVD45012.1"/>
    <property type="molecule type" value="Genomic_DNA"/>
</dbReference>
<feature type="transmembrane region" description="Helical" evidence="6">
    <location>
        <begin position="39"/>
        <end position="61"/>
    </location>
</feature>
<protein>
    <submittedName>
        <fullName evidence="7">Rod shape-determining protein RodA</fullName>
    </submittedName>
</protein>
<feature type="transmembrane region" description="Helical" evidence="6">
    <location>
        <begin position="73"/>
        <end position="94"/>
    </location>
</feature>
<evidence type="ECO:0000313" key="8">
    <source>
        <dbReference type="Proteomes" id="UP000561438"/>
    </source>
</evidence>
<dbReference type="NCBIfam" id="TIGR02210">
    <property type="entry name" value="rodA_shape"/>
    <property type="match status" value="1"/>
</dbReference>
<evidence type="ECO:0000256" key="2">
    <source>
        <dbReference type="ARBA" id="ARBA00022692"/>
    </source>
</evidence>
<dbReference type="AlphaFoldDB" id="A0A850H494"/>
<dbReference type="GO" id="GO:0032153">
    <property type="term" value="C:cell division site"/>
    <property type="evidence" value="ECO:0007669"/>
    <property type="project" value="TreeGrafter"/>
</dbReference>
<evidence type="ECO:0000313" key="7">
    <source>
        <dbReference type="EMBL" id="NVD45012.1"/>
    </source>
</evidence>
<feature type="transmembrane region" description="Helical" evidence="6">
    <location>
        <begin position="12"/>
        <end position="33"/>
    </location>
</feature>
<evidence type="ECO:0000256" key="6">
    <source>
        <dbReference type="SAM" id="Phobius"/>
    </source>
</evidence>
<dbReference type="GO" id="GO:0015648">
    <property type="term" value="F:lipid-linked peptidoglycan transporter activity"/>
    <property type="evidence" value="ECO:0007669"/>
    <property type="project" value="TreeGrafter"/>
</dbReference>
<keyword evidence="5 6" id="KW-0472">Membrane</keyword>
<evidence type="ECO:0000256" key="3">
    <source>
        <dbReference type="ARBA" id="ARBA00022960"/>
    </source>
</evidence>
<dbReference type="PANTHER" id="PTHR30474:SF1">
    <property type="entry name" value="PEPTIDOGLYCAN GLYCOSYLTRANSFERASE MRDB"/>
    <property type="match status" value="1"/>
</dbReference>
<feature type="transmembrane region" description="Helical" evidence="6">
    <location>
        <begin position="100"/>
        <end position="125"/>
    </location>
</feature>
<evidence type="ECO:0000256" key="1">
    <source>
        <dbReference type="ARBA" id="ARBA00004141"/>
    </source>
</evidence>
<dbReference type="GO" id="GO:0008360">
    <property type="term" value="P:regulation of cell shape"/>
    <property type="evidence" value="ECO:0007669"/>
    <property type="project" value="UniProtKB-KW"/>
</dbReference>
<dbReference type="GO" id="GO:0051301">
    <property type="term" value="P:cell division"/>
    <property type="evidence" value="ECO:0007669"/>
    <property type="project" value="InterPro"/>
</dbReference>
<dbReference type="Proteomes" id="UP000561438">
    <property type="component" value="Unassembled WGS sequence"/>
</dbReference>
<keyword evidence="3" id="KW-0133">Cell shape</keyword>
<keyword evidence="2 6" id="KW-0812">Transmembrane</keyword>
<accession>A0A850H494</accession>
<name>A0A850H494_9SPHN</name>
<feature type="transmembrane region" description="Helical" evidence="6">
    <location>
        <begin position="137"/>
        <end position="156"/>
    </location>
</feature>
<reference evidence="7 8" key="1">
    <citation type="submission" date="2020-06" db="EMBL/GenBank/DDBJ databases">
        <title>Altererythrobacter sp. HHU K3-1.</title>
        <authorList>
            <person name="Zhang D."/>
            <person name="Xue H."/>
        </authorList>
    </citation>
    <scope>NUCLEOTIDE SEQUENCE [LARGE SCALE GENOMIC DNA]</scope>
    <source>
        <strain evidence="7 8">HHU K3-1</strain>
    </source>
</reference>
<dbReference type="GO" id="GO:0005886">
    <property type="term" value="C:plasma membrane"/>
    <property type="evidence" value="ECO:0007669"/>
    <property type="project" value="TreeGrafter"/>
</dbReference>
<keyword evidence="8" id="KW-1185">Reference proteome</keyword>
<organism evidence="7 8">
    <name type="scientific">Qipengyuania atrilutea</name>
    <dbReference type="NCBI Taxonomy" id="2744473"/>
    <lineage>
        <taxon>Bacteria</taxon>
        <taxon>Pseudomonadati</taxon>
        <taxon>Pseudomonadota</taxon>
        <taxon>Alphaproteobacteria</taxon>
        <taxon>Sphingomonadales</taxon>
        <taxon>Erythrobacteraceae</taxon>
        <taxon>Qipengyuania</taxon>
    </lineage>
</organism>
<dbReference type="PANTHER" id="PTHR30474">
    <property type="entry name" value="CELL CYCLE PROTEIN"/>
    <property type="match status" value="1"/>
</dbReference>
<feature type="transmembrane region" description="Helical" evidence="6">
    <location>
        <begin position="184"/>
        <end position="202"/>
    </location>
</feature>
<comment type="subcellular location">
    <subcellularLocation>
        <location evidence="1">Membrane</location>
        <topology evidence="1">Multi-pass membrane protein</topology>
    </subcellularLocation>
</comment>
<dbReference type="InterPro" id="IPR011923">
    <property type="entry name" value="RodA/MrdB"/>
</dbReference>
<feature type="transmembrane region" description="Helical" evidence="6">
    <location>
        <begin position="302"/>
        <end position="319"/>
    </location>
</feature>
<comment type="caution">
    <text evidence="7">The sequence shown here is derived from an EMBL/GenBank/DDBJ whole genome shotgun (WGS) entry which is preliminary data.</text>
</comment>
<proteinExistence type="predicted"/>
<feature type="transmembrane region" description="Helical" evidence="6">
    <location>
        <begin position="162"/>
        <end position="179"/>
    </location>
</feature>
<evidence type="ECO:0000256" key="5">
    <source>
        <dbReference type="ARBA" id="ARBA00023136"/>
    </source>
</evidence>
<gene>
    <name evidence="7" type="primary">rodA</name>
    <name evidence="7" type="ORF">HUV48_08255</name>
</gene>
<dbReference type="Pfam" id="PF01098">
    <property type="entry name" value="FTSW_RODA_SPOVE"/>
    <property type="match status" value="1"/>
</dbReference>
<feature type="transmembrane region" description="Helical" evidence="6">
    <location>
        <begin position="339"/>
        <end position="359"/>
    </location>
</feature>
<sequence length="369" mass="39726">MRDVVPPAIAALPWKVVTLLVLLASFGSLVLYSSAGGSWTPWALPHIVRFCLLLGAVLLIVRRLPLAFLRRIAWPAYIASLAMLILVELIGQVGGGSQRWLNLGVLTIQPSELMKIAIIISLARFYEQLPTGYVNSWRGVVPPIVAVSLPAILVLIQPDLDAAVFLLGLGFVMMFLAGLPLGIFVGTGAAALVAAPIAYLFLLEPYQQKRLLSFLNPESDPLGTGYHVIQSKIAIGSGGFWGRGFLEGSQARLSYLPEHHTDLVFAALAEEWGMIGGLAVLAAYFFLLRWGFQVAARAGSRFGKLSAMALVVMLFLYIAMNMLTATGLTPVMGMPLPLISHGGSAMLTVMIAFGILMAIDREGKGSRLR</sequence>
<keyword evidence="4 6" id="KW-1133">Transmembrane helix</keyword>